<protein>
    <submittedName>
        <fullName evidence="5">Uncharacterized protein</fullName>
    </submittedName>
</protein>
<dbReference type="PANTHER" id="PTHR47186:SF26">
    <property type="entry name" value="LEUCINE-RICH REPEAT DOMAIN, L DOMAIN-CONTAINING PROTEIN-RELATED"/>
    <property type="match status" value="1"/>
</dbReference>
<dbReference type="Pfam" id="PF23559">
    <property type="entry name" value="WHD_DRP"/>
    <property type="match status" value="1"/>
</dbReference>
<feature type="domain" description="Disease resistance R13L4/SHOC-2-like LRR" evidence="3">
    <location>
        <begin position="78"/>
        <end position="200"/>
    </location>
</feature>
<comment type="caution">
    <text evidence="5">The sequence shown here is derived from an EMBL/GenBank/DDBJ whole genome shotgun (WGS) entry which is preliminary data.</text>
</comment>
<proteinExistence type="predicted"/>
<sequence length="825" mass="92049">MAEGLIPYHSHSLDSPQDIGKKYLRELVSRSLFHSDGSCYSVHDLVHDLAKYIAGDACSIVQADESINIPQFCHCLTFTCDLNIIASPKEFRRMKTLRTLLFFRNWGIEEVPREMFDSLSKLRALDFSGCPIRELPDSIGSLKHLKYINLSGAKIKVVPQSICSLRNLYVLVLEGCDGLLELPTGLSNMTNLREINISTYSRLTHMPMEMGKLTKLQKLPVFIVDEERGSSIAELGHLKDLGGELKILNLGKLKNPRAARNANLKEKRNIRSLDLFEDENKFVDDCVAMEVLEGLEPPQNIIKLRMNGGTEFPGWLNLNMTESSFPNLIDVTLENFRGCKHLPPLGQLKPLERLAISGMGSIEVVGREFCGNNGGVAFPSLKKIKFEKMPKWKTWLSSEEDGNIGQQTVAFTRLTELKIDECPGLTSLPCLPCLTKLWICECPGLTSLPCLPCLTELWIRECPGLTSLPCLPCLTELKIYECPGLTSLPCLPCLTELNIYECPELTSLPCLPCLTELNIYECPGLTSLPCLPCLTELKIYECPELTSLPCLPCLTELTIDECPGLTSLPCLPCLTELTIDECPGLTSLPCLPCLTKLTIRKCPGLTSLPCLPCLTELTIRKCPGLTSLSCLTSLQELGAYDAMELLKSAGSLRELGVGSLKRLEIYGEEGEDVRVMEGLRHLSRVEDLQMRYFDEVDRVMESMRHLFSTVLRLNIWSCDKIRVLPETMRGLMSLQSLKIESCESLSSLGEGLRGLTALRDLYISCCDGLGCMPEYMGSLTSLQSLHIEDCPYLSRRCEREKGEDWHLISYIPNICNIDPPNEEVA</sequence>
<evidence type="ECO:0000259" key="2">
    <source>
        <dbReference type="Pfam" id="PF23559"/>
    </source>
</evidence>
<evidence type="ECO:0000313" key="6">
    <source>
        <dbReference type="Proteomes" id="UP001179952"/>
    </source>
</evidence>
<gene>
    <name evidence="5" type="ORF">QJS04_geneDACA015134</name>
</gene>
<accession>A0AAV9BT51</accession>
<dbReference type="EMBL" id="JAUJYN010000001">
    <property type="protein sequence ID" value="KAK1279586.1"/>
    <property type="molecule type" value="Genomic_DNA"/>
</dbReference>
<name>A0AAV9BT51_ACOGR</name>
<keyword evidence="1" id="KW-0677">Repeat</keyword>
<evidence type="ECO:0000313" key="5">
    <source>
        <dbReference type="EMBL" id="KAK1279586.1"/>
    </source>
</evidence>
<keyword evidence="6" id="KW-1185">Reference proteome</keyword>
<reference evidence="5" key="2">
    <citation type="submission" date="2023-06" db="EMBL/GenBank/DDBJ databases">
        <authorList>
            <person name="Ma L."/>
            <person name="Liu K.-W."/>
            <person name="Li Z."/>
            <person name="Hsiao Y.-Y."/>
            <person name="Qi Y."/>
            <person name="Fu T."/>
            <person name="Tang G."/>
            <person name="Zhang D."/>
            <person name="Sun W.-H."/>
            <person name="Liu D.-K."/>
            <person name="Li Y."/>
            <person name="Chen G.-Z."/>
            <person name="Liu X.-D."/>
            <person name="Liao X.-Y."/>
            <person name="Jiang Y.-T."/>
            <person name="Yu X."/>
            <person name="Hao Y."/>
            <person name="Huang J."/>
            <person name="Zhao X.-W."/>
            <person name="Ke S."/>
            <person name="Chen Y.-Y."/>
            <person name="Wu W.-L."/>
            <person name="Hsu J.-L."/>
            <person name="Lin Y.-F."/>
            <person name="Huang M.-D."/>
            <person name="Li C.-Y."/>
            <person name="Huang L."/>
            <person name="Wang Z.-W."/>
            <person name="Zhao X."/>
            <person name="Zhong W.-Y."/>
            <person name="Peng D.-H."/>
            <person name="Ahmad S."/>
            <person name="Lan S."/>
            <person name="Zhang J.-S."/>
            <person name="Tsai W.-C."/>
            <person name="Van De Peer Y."/>
            <person name="Liu Z.-J."/>
        </authorList>
    </citation>
    <scope>NUCLEOTIDE SEQUENCE</scope>
    <source>
        <strain evidence="5">SCP</strain>
        <tissue evidence="5">Leaves</tissue>
    </source>
</reference>
<dbReference type="Pfam" id="PF25019">
    <property type="entry name" value="LRR_R13L1-DRL21"/>
    <property type="match status" value="1"/>
</dbReference>
<dbReference type="PANTHER" id="PTHR47186">
    <property type="entry name" value="LEUCINE-RICH REPEAT-CONTAINING PROTEIN 57"/>
    <property type="match status" value="1"/>
</dbReference>
<evidence type="ECO:0000256" key="1">
    <source>
        <dbReference type="ARBA" id="ARBA00022737"/>
    </source>
</evidence>
<dbReference type="InterPro" id="IPR032675">
    <property type="entry name" value="LRR_dom_sf"/>
</dbReference>
<feature type="domain" description="Disease resistance protein winged helix" evidence="2">
    <location>
        <begin position="1"/>
        <end position="50"/>
    </location>
</feature>
<dbReference type="Proteomes" id="UP001179952">
    <property type="component" value="Unassembled WGS sequence"/>
</dbReference>
<dbReference type="AlphaFoldDB" id="A0AAV9BT51"/>
<feature type="domain" description="R13L1/DRL21-like LRR repeat region" evidence="4">
    <location>
        <begin position="232"/>
        <end position="359"/>
    </location>
</feature>
<dbReference type="SUPFAM" id="SSF52058">
    <property type="entry name" value="L domain-like"/>
    <property type="match status" value="1"/>
</dbReference>
<organism evidence="5 6">
    <name type="scientific">Acorus gramineus</name>
    <name type="common">Dwarf sweet flag</name>
    <dbReference type="NCBI Taxonomy" id="55184"/>
    <lineage>
        <taxon>Eukaryota</taxon>
        <taxon>Viridiplantae</taxon>
        <taxon>Streptophyta</taxon>
        <taxon>Embryophyta</taxon>
        <taxon>Tracheophyta</taxon>
        <taxon>Spermatophyta</taxon>
        <taxon>Magnoliopsida</taxon>
        <taxon>Liliopsida</taxon>
        <taxon>Acoraceae</taxon>
        <taxon>Acorus</taxon>
    </lineage>
</organism>
<reference evidence="5" key="1">
    <citation type="journal article" date="2023" name="Nat. Commun.">
        <title>Diploid and tetraploid genomes of Acorus and the evolution of monocots.</title>
        <authorList>
            <person name="Ma L."/>
            <person name="Liu K.W."/>
            <person name="Li Z."/>
            <person name="Hsiao Y.Y."/>
            <person name="Qi Y."/>
            <person name="Fu T."/>
            <person name="Tang G.D."/>
            <person name="Zhang D."/>
            <person name="Sun W.H."/>
            <person name="Liu D.K."/>
            <person name="Li Y."/>
            <person name="Chen G.Z."/>
            <person name="Liu X.D."/>
            <person name="Liao X.Y."/>
            <person name="Jiang Y.T."/>
            <person name="Yu X."/>
            <person name="Hao Y."/>
            <person name="Huang J."/>
            <person name="Zhao X.W."/>
            <person name="Ke S."/>
            <person name="Chen Y.Y."/>
            <person name="Wu W.L."/>
            <person name="Hsu J.L."/>
            <person name="Lin Y.F."/>
            <person name="Huang M.D."/>
            <person name="Li C.Y."/>
            <person name="Huang L."/>
            <person name="Wang Z.W."/>
            <person name="Zhao X."/>
            <person name="Zhong W.Y."/>
            <person name="Peng D.H."/>
            <person name="Ahmad S."/>
            <person name="Lan S."/>
            <person name="Zhang J.S."/>
            <person name="Tsai W.C."/>
            <person name="Van de Peer Y."/>
            <person name="Liu Z.J."/>
        </authorList>
    </citation>
    <scope>NUCLEOTIDE SEQUENCE</scope>
    <source>
        <strain evidence="5">SCP</strain>
    </source>
</reference>
<dbReference type="InterPro" id="IPR055414">
    <property type="entry name" value="LRR_R13L4/SHOC2-like"/>
</dbReference>
<dbReference type="Gene3D" id="3.80.10.10">
    <property type="entry name" value="Ribonuclease Inhibitor"/>
    <property type="match status" value="4"/>
</dbReference>
<dbReference type="Pfam" id="PF23598">
    <property type="entry name" value="LRR_14"/>
    <property type="match status" value="1"/>
</dbReference>
<dbReference type="InterPro" id="IPR056789">
    <property type="entry name" value="LRR_R13L1-DRL21"/>
</dbReference>
<dbReference type="InterPro" id="IPR058922">
    <property type="entry name" value="WHD_DRP"/>
</dbReference>
<evidence type="ECO:0000259" key="3">
    <source>
        <dbReference type="Pfam" id="PF23598"/>
    </source>
</evidence>
<evidence type="ECO:0000259" key="4">
    <source>
        <dbReference type="Pfam" id="PF25019"/>
    </source>
</evidence>